<feature type="domain" description="SecDF P1 head subdomain" evidence="12">
    <location>
        <begin position="234"/>
        <end position="339"/>
    </location>
</feature>
<keyword evidence="3 9" id="KW-1003">Cell membrane</keyword>
<dbReference type="Pfam" id="PF21760">
    <property type="entry name" value="SecD_1st"/>
    <property type="match status" value="1"/>
</dbReference>
<evidence type="ECO:0000259" key="11">
    <source>
        <dbReference type="Pfam" id="PF21760"/>
    </source>
</evidence>
<dbReference type="Gene3D" id="3.30.70.3400">
    <property type="match status" value="2"/>
</dbReference>
<evidence type="ECO:0000256" key="1">
    <source>
        <dbReference type="ARBA" id="ARBA00004651"/>
    </source>
</evidence>
<comment type="caution">
    <text evidence="9">Lacks conserved residue(s) required for the propagation of feature annotation.</text>
</comment>
<reference evidence="14" key="1">
    <citation type="submission" date="2023-08" db="EMBL/GenBank/DDBJ databases">
        <title>Rhodospirillaceae gen. nov., a novel taxon isolated from the Yangtze River Yuezi River estuary sludge.</title>
        <authorList>
            <person name="Ruan L."/>
        </authorList>
    </citation>
    <scope>NUCLEOTIDE SEQUENCE [LARGE SCALE GENOMIC DNA]</scope>
    <source>
        <strain evidence="14">R-7</strain>
    </source>
</reference>
<comment type="function">
    <text evidence="9">Part of the Sec protein translocase complex. Interacts with the SecYEG preprotein conducting channel. SecDF uses the proton motive force (PMF) to complete protein translocation after the ATP-dependent function of SecA.</text>
</comment>
<feature type="transmembrane region" description="Helical" evidence="9">
    <location>
        <begin position="487"/>
        <end position="508"/>
    </location>
</feature>
<feature type="domain" description="Protein translocase subunit SecDF P1" evidence="11">
    <location>
        <begin position="152"/>
        <end position="211"/>
    </location>
</feature>
<keyword evidence="5 9" id="KW-0653">Protein transport</keyword>
<comment type="subunit">
    <text evidence="9">Forms a complex with SecF. Part of the essential Sec protein translocation apparatus which comprises SecA, SecYEG and auxiliary proteins SecDF-YajC and YidC.</text>
</comment>
<dbReference type="Pfam" id="PF07549">
    <property type="entry name" value="Sec_GG"/>
    <property type="match status" value="1"/>
</dbReference>
<evidence type="ECO:0000256" key="9">
    <source>
        <dbReference type="HAMAP-Rule" id="MF_01463"/>
    </source>
</evidence>
<dbReference type="InterPro" id="IPR022813">
    <property type="entry name" value="SecD/SecF_arch_bac"/>
</dbReference>
<feature type="transmembrane region" description="Helical" evidence="9">
    <location>
        <begin position="390"/>
        <end position="408"/>
    </location>
</feature>
<evidence type="ECO:0000259" key="10">
    <source>
        <dbReference type="Pfam" id="PF02355"/>
    </source>
</evidence>
<dbReference type="Gene3D" id="1.20.1640.10">
    <property type="entry name" value="Multidrug efflux transporter AcrB transmembrane domain"/>
    <property type="match status" value="1"/>
</dbReference>
<protein>
    <recommendedName>
        <fullName evidence="9">Protein translocase subunit SecD</fullName>
    </recommendedName>
</protein>
<dbReference type="Proteomes" id="UP001230156">
    <property type="component" value="Unassembled WGS sequence"/>
</dbReference>
<keyword evidence="14" id="KW-1185">Reference proteome</keyword>
<dbReference type="PRINTS" id="PR00702">
    <property type="entry name" value="ACRIFLAVINRP"/>
</dbReference>
<organism evidence="13 14">
    <name type="scientific">Dongia sedimenti</name>
    <dbReference type="NCBI Taxonomy" id="3064282"/>
    <lineage>
        <taxon>Bacteria</taxon>
        <taxon>Pseudomonadati</taxon>
        <taxon>Pseudomonadota</taxon>
        <taxon>Alphaproteobacteria</taxon>
        <taxon>Rhodospirillales</taxon>
        <taxon>Dongiaceae</taxon>
        <taxon>Dongia</taxon>
    </lineage>
</organism>
<dbReference type="PANTHER" id="PTHR30081:SF1">
    <property type="entry name" value="PROTEIN TRANSLOCASE SUBUNIT SECD"/>
    <property type="match status" value="1"/>
</dbReference>
<dbReference type="SUPFAM" id="SSF82866">
    <property type="entry name" value="Multidrug efflux transporter AcrB transmembrane domain"/>
    <property type="match status" value="1"/>
</dbReference>
<dbReference type="Gene3D" id="3.30.1360.200">
    <property type="match status" value="1"/>
</dbReference>
<dbReference type="NCBIfam" id="TIGR01129">
    <property type="entry name" value="secD"/>
    <property type="match status" value="1"/>
</dbReference>
<evidence type="ECO:0000256" key="6">
    <source>
        <dbReference type="ARBA" id="ARBA00022989"/>
    </source>
</evidence>
<comment type="caution">
    <text evidence="13">The sequence shown here is derived from an EMBL/GenBank/DDBJ whole genome shotgun (WGS) entry which is preliminary data.</text>
</comment>
<gene>
    <name evidence="9 13" type="primary">secD</name>
    <name evidence="13" type="ORF">Q8A70_01415</name>
</gene>
<keyword evidence="6 9" id="KW-1133">Transmembrane helix</keyword>
<feature type="domain" description="Protein export membrane protein SecD/SecF C-terminal" evidence="10">
    <location>
        <begin position="340"/>
        <end position="508"/>
    </location>
</feature>
<feature type="transmembrane region" description="Helical" evidence="9">
    <location>
        <begin position="366"/>
        <end position="383"/>
    </location>
</feature>
<name>A0ABU0YF18_9PROT</name>
<evidence type="ECO:0000256" key="5">
    <source>
        <dbReference type="ARBA" id="ARBA00022927"/>
    </source>
</evidence>
<dbReference type="RefSeq" id="WP_379953677.1">
    <property type="nucleotide sequence ID" value="NZ_JAUYVI010000001.1"/>
</dbReference>
<evidence type="ECO:0000256" key="4">
    <source>
        <dbReference type="ARBA" id="ARBA00022692"/>
    </source>
</evidence>
<evidence type="ECO:0000256" key="2">
    <source>
        <dbReference type="ARBA" id="ARBA00022448"/>
    </source>
</evidence>
<dbReference type="InterPro" id="IPR005791">
    <property type="entry name" value="SecD"/>
</dbReference>
<evidence type="ECO:0000256" key="3">
    <source>
        <dbReference type="ARBA" id="ARBA00022475"/>
    </source>
</evidence>
<keyword evidence="7 9" id="KW-0811">Translocation</keyword>
<accession>A0ABU0YF18</accession>
<evidence type="ECO:0000313" key="14">
    <source>
        <dbReference type="Proteomes" id="UP001230156"/>
    </source>
</evidence>
<evidence type="ECO:0000256" key="7">
    <source>
        <dbReference type="ARBA" id="ARBA00023010"/>
    </source>
</evidence>
<evidence type="ECO:0000259" key="12">
    <source>
        <dbReference type="Pfam" id="PF22599"/>
    </source>
</evidence>
<dbReference type="InterPro" id="IPR054384">
    <property type="entry name" value="SecDF_P1_head"/>
</dbReference>
<evidence type="ECO:0000256" key="8">
    <source>
        <dbReference type="ARBA" id="ARBA00023136"/>
    </source>
</evidence>
<keyword evidence="8 9" id="KW-0472">Membrane</keyword>
<dbReference type="InterPro" id="IPR001036">
    <property type="entry name" value="Acrflvin-R"/>
</dbReference>
<comment type="subcellular location">
    <subcellularLocation>
        <location evidence="1 9">Cell membrane</location>
        <topology evidence="1 9">Multi-pass membrane protein</topology>
    </subcellularLocation>
</comment>
<proteinExistence type="inferred from homology"/>
<dbReference type="InterPro" id="IPR022646">
    <property type="entry name" value="SecD/SecF_CS"/>
</dbReference>
<evidence type="ECO:0000313" key="13">
    <source>
        <dbReference type="EMBL" id="MDQ7246299.1"/>
    </source>
</evidence>
<dbReference type="EMBL" id="JAUYVI010000001">
    <property type="protein sequence ID" value="MDQ7246299.1"/>
    <property type="molecule type" value="Genomic_DNA"/>
</dbReference>
<comment type="similarity">
    <text evidence="9">Belongs to the SecD/SecF family. SecD subfamily.</text>
</comment>
<dbReference type="HAMAP" id="MF_01463_B">
    <property type="entry name" value="SecD_B"/>
    <property type="match status" value="1"/>
</dbReference>
<sequence length="522" mass="55903">MLQFSKFKVTIILGIILLGIIFSAPNLVPRDKLDSLPGWVPKTVISLGLDLQGGSHLLYEVDTSKFLNERLDSVVNDIRDKLTKGTTKFGYLNLGAANGVVSLTLRDPGQAEAARPLLQQATTDMDLQIGSDGKVTAQYTEETLRRLKAQLIEQSIEVIRKRIDQTGTKEPTIIRQGEDRIVVQLPGVKDPEHIKSIIGTTAKMTFHMVDEAAEVSGQPSPTDMVVKVRNPKSDGAAQLIVQKVPLLQGQNLTDAQQSFEGGGQPVVAFKFDSIGAKKFGQATAQNVGKRFAIVLDNEIITAPVIKDAILGGSGIISGSFTVQSASDLALLLRAGALPADLTVIEERTVGADLGADSIEAGKKACLIAIVLIVVAMFALYGLFGLFANIALVLNAILILAGLSALGATLTFPGIAGLVLTLGMAVDANVLILERVREEMRHGRSPVTAMEAGYREAQATIIDANVTHIIATLFLFEFGSGPIKGFAITLLIGVVTSFFTSVYVTRLMTSVWLRRSRPKLLPL</sequence>
<dbReference type="InterPro" id="IPR048634">
    <property type="entry name" value="SecD_SecF_C"/>
</dbReference>
<keyword evidence="4 9" id="KW-0812">Transmembrane</keyword>
<dbReference type="InterPro" id="IPR055344">
    <property type="entry name" value="SecD_SecF_C_bact"/>
</dbReference>
<dbReference type="InterPro" id="IPR048631">
    <property type="entry name" value="SecD_1st"/>
</dbReference>
<keyword evidence="2 9" id="KW-0813">Transport</keyword>
<dbReference type="Pfam" id="PF22599">
    <property type="entry name" value="SecDF_P1_head"/>
    <property type="match status" value="1"/>
</dbReference>
<dbReference type="PANTHER" id="PTHR30081">
    <property type="entry name" value="PROTEIN-EXPORT MEMBRANE PROTEIN SEC"/>
    <property type="match status" value="1"/>
</dbReference>
<dbReference type="Pfam" id="PF02355">
    <property type="entry name" value="SecD_SecF_C"/>
    <property type="match status" value="1"/>
</dbReference>
<dbReference type="NCBIfam" id="TIGR00916">
    <property type="entry name" value="2A0604s01"/>
    <property type="match status" value="1"/>
</dbReference>